<feature type="domain" description="BD-FAE-like" evidence="2">
    <location>
        <begin position="136"/>
        <end position="254"/>
    </location>
</feature>
<evidence type="ECO:0000313" key="3">
    <source>
        <dbReference type="EMBL" id="OAQ13891.1"/>
    </source>
</evidence>
<dbReference type="Proteomes" id="UP000078358">
    <property type="component" value="Unassembled WGS sequence"/>
</dbReference>
<name>A0A179CX15_BIBTR</name>
<dbReference type="GO" id="GO:0016787">
    <property type="term" value="F:hydrolase activity"/>
    <property type="evidence" value="ECO:0007669"/>
    <property type="project" value="UniProtKB-KW"/>
</dbReference>
<dbReference type="Pfam" id="PF20434">
    <property type="entry name" value="BD-FAE"/>
    <property type="match status" value="1"/>
</dbReference>
<protein>
    <submittedName>
        <fullName evidence="3">Alpha/beta hydrolase</fullName>
    </submittedName>
</protein>
<proteinExistence type="predicted"/>
<dbReference type="Gene3D" id="3.40.50.1820">
    <property type="entry name" value="alpha/beta hydrolase"/>
    <property type="match status" value="1"/>
</dbReference>
<dbReference type="InterPro" id="IPR029058">
    <property type="entry name" value="AB_hydrolase_fold"/>
</dbReference>
<reference evidence="3 4" key="1">
    <citation type="submission" date="2014-01" db="EMBL/GenBank/DDBJ databases">
        <authorList>
            <person name="Zuccon D."/>
        </authorList>
    </citation>
    <scope>NUCLEOTIDE SEQUENCE [LARGE SCALE GENOMIC DNA]</scope>
    <source>
        <strain evidence="3 4">Y31</strain>
    </source>
</reference>
<organism evidence="3 4">
    <name type="scientific">Bibersteinia trehalosi Y31</name>
    <dbReference type="NCBI Taxonomy" id="1261658"/>
    <lineage>
        <taxon>Bacteria</taxon>
        <taxon>Pseudomonadati</taxon>
        <taxon>Pseudomonadota</taxon>
        <taxon>Gammaproteobacteria</taxon>
        <taxon>Pasteurellales</taxon>
        <taxon>Pasteurellaceae</taxon>
        <taxon>Bibersteinia</taxon>
    </lineage>
</organism>
<comment type="caution">
    <text evidence="3">The sequence shown here is derived from an EMBL/GenBank/DDBJ whole genome shotgun (WGS) entry which is preliminary data.</text>
</comment>
<keyword evidence="1" id="KW-0732">Signal</keyword>
<accession>A0A179CX15</accession>
<dbReference type="InterPro" id="IPR048124">
    <property type="entry name" value="Tannase_B"/>
</dbReference>
<dbReference type="InterPro" id="IPR049492">
    <property type="entry name" value="BD-FAE-like_dom"/>
</dbReference>
<evidence type="ECO:0000313" key="4">
    <source>
        <dbReference type="Proteomes" id="UP000078358"/>
    </source>
</evidence>
<dbReference type="RefSeq" id="WP_064318465.1">
    <property type="nucleotide sequence ID" value="NZ_JACI01000002.1"/>
</dbReference>
<dbReference type="NCBIfam" id="NF041556">
    <property type="entry name" value="tannase_B"/>
    <property type="match status" value="1"/>
</dbReference>
<keyword evidence="3" id="KW-0378">Hydrolase</keyword>
<gene>
    <name evidence="3" type="ORF">F480_05630</name>
</gene>
<dbReference type="EMBL" id="JACI01000002">
    <property type="protein sequence ID" value="OAQ13891.1"/>
    <property type="molecule type" value="Genomic_DNA"/>
</dbReference>
<dbReference type="AlphaFoldDB" id="A0A179CX15"/>
<evidence type="ECO:0000256" key="1">
    <source>
        <dbReference type="SAM" id="SignalP"/>
    </source>
</evidence>
<dbReference type="PATRIC" id="fig|1261658.3.peg.1109"/>
<sequence>MRLSKFITTFTVASLSTALFAAPPAKRNPLADLPFANQTEQGFSLTFDPHKFVAKTAELNGESLPFRAVEKIVYVKNPIEAEYQTLNFYVPEAYFKGGKINGYTAETAPIFLPNSVGGYMPALAATAEQGGMRGRASTILQALKQGYVVASVGARGRTLGSEGQYTGKAPAVILDLKAAVRYLRANDALMAGDANKIISNGTSAGGAMSALLAASGDHSDYADLLKTLGAAEASDAIFAASVYCPITDLEHADMAYEWQFNKLHDYERKDMSQMDARAYNDRTIAQPMLSGTLNAQEITISDRLKAAYPAYLNSLNLQDSHGKPLTLDDEGNGSFKDFIVERLIASANKAISEGQDLSQLGWLKIENGKVIGLDFEGFVAQKKRMKSPPAFDALDLSSGENNFFGDQTTNNKHFTPFGLAHSQVKGAMADPQTVKLVNAMNYTDNHHAAQHWRIRVGSADYDTSHAISAALTAKLRMSGKTVDYALPWDVPHSGDYDLDELFQWIDSIAK</sequence>
<feature type="chain" id="PRO_5008100052" evidence="1">
    <location>
        <begin position="22"/>
        <end position="510"/>
    </location>
</feature>
<dbReference type="SUPFAM" id="SSF53474">
    <property type="entry name" value="alpha/beta-Hydrolases"/>
    <property type="match status" value="1"/>
</dbReference>
<feature type="signal peptide" evidence="1">
    <location>
        <begin position="1"/>
        <end position="21"/>
    </location>
</feature>
<evidence type="ECO:0000259" key="2">
    <source>
        <dbReference type="Pfam" id="PF20434"/>
    </source>
</evidence>